<dbReference type="Pfam" id="PF22772">
    <property type="entry name" value="WsaF_C"/>
    <property type="match status" value="1"/>
</dbReference>
<evidence type="ECO:0000313" key="4">
    <source>
        <dbReference type="Proteomes" id="UP000434409"/>
    </source>
</evidence>
<sequence length="415" mass="48569">MDIHIIRRGIRFIRRRGVEGIFEKLHLKKQKLKMIQPYRFLLEETEVLLDRKACRKLGDGKRKLLNWIIPDMGEGGGGHINIFRFISLLEDGGFHSRLYLFQSSFYFDNTMVRNYLKDKFPMLDSRVEAFWSTKYAGFAHATIATSWETAYYVRRFQNTISKFYFVQDYEPYFYPLGSQYQLAKQTYDFGFRGITAGDWLKEKLEAEHGMVCSSFRFSYDKNLYKVGEKKGKRKRVFFYARPTTPRRCFEIGFLALYELTRRMPQVEVVFAGWDLTGVEIPFRHQNLKIVDVRKLSKIFSNCDLCLVLSDTNLSLLPLEIMASGSVVVSSRGENATWLLNDANAVLVGYDPAEIAGKMEYYLTHEKERHQIREAGITFAKGTSWEKEAKKVAQILEQGIREDWEKHRMGREGQRI</sequence>
<dbReference type="GO" id="GO:0009103">
    <property type="term" value="P:lipopolysaccharide biosynthetic process"/>
    <property type="evidence" value="ECO:0007669"/>
    <property type="project" value="TreeGrafter"/>
</dbReference>
<accession>A0A6N7V1C0</accession>
<name>A0A6N7V1C0_9FIRM</name>
<evidence type="ECO:0000256" key="1">
    <source>
        <dbReference type="ARBA" id="ARBA00022679"/>
    </source>
</evidence>
<keyword evidence="4" id="KW-1185">Reference proteome</keyword>
<protein>
    <submittedName>
        <fullName evidence="3">Glycosyltransferase family 4 protein</fullName>
    </submittedName>
</protein>
<dbReference type="EMBL" id="VULY01000018">
    <property type="protein sequence ID" value="MSR93092.1"/>
    <property type="molecule type" value="Genomic_DNA"/>
</dbReference>
<proteinExistence type="predicted"/>
<feature type="domain" description="PAS" evidence="2">
    <location>
        <begin position="318"/>
        <end position="373"/>
    </location>
</feature>
<evidence type="ECO:0000313" key="3">
    <source>
        <dbReference type="EMBL" id="MSR93092.1"/>
    </source>
</evidence>
<dbReference type="GO" id="GO:0016757">
    <property type="term" value="F:glycosyltransferase activity"/>
    <property type="evidence" value="ECO:0007669"/>
    <property type="project" value="TreeGrafter"/>
</dbReference>
<reference evidence="3 4" key="1">
    <citation type="submission" date="2019-08" db="EMBL/GenBank/DDBJ databases">
        <title>In-depth cultivation of the pig gut microbiome towards novel bacterial diversity and tailored functional studies.</title>
        <authorList>
            <person name="Wylensek D."/>
            <person name="Hitch T.C.A."/>
            <person name="Clavel T."/>
        </authorList>
    </citation>
    <scope>NUCLEOTIDE SEQUENCE [LARGE SCALE GENOMIC DNA]</scope>
    <source>
        <strain evidence="3 4">68-1-5</strain>
    </source>
</reference>
<gene>
    <name evidence="3" type="ORF">FYJ34_02045</name>
</gene>
<dbReference type="InterPro" id="IPR055050">
    <property type="entry name" value="WsaF_C"/>
</dbReference>
<dbReference type="Pfam" id="PF21374">
    <property type="entry name" value="WsaF_N"/>
    <property type="match status" value="1"/>
</dbReference>
<dbReference type="InterPro" id="IPR048510">
    <property type="entry name" value="WsaF_N"/>
</dbReference>
<dbReference type="Gene3D" id="3.40.50.11090">
    <property type="match status" value="1"/>
</dbReference>
<dbReference type="GO" id="GO:0030247">
    <property type="term" value="F:polysaccharide binding"/>
    <property type="evidence" value="ECO:0007669"/>
    <property type="project" value="InterPro"/>
</dbReference>
<dbReference type="AlphaFoldDB" id="A0A6N7V1C0"/>
<dbReference type="PANTHER" id="PTHR46401:SF2">
    <property type="entry name" value="GLYCOSYLTRANSFERASE WBBK-RELATED"/>
    <property type="match status" value="1"/>
</dbReference>
<dbReference type="PANTHER" id="PTHR46401">
    <property type="entry name" value="GLYCOSYLTRANSFERASE WBBK-RELATED"/>
    <property type="match status" value="1"/>
</dbReference>
<dbReference type="SUPFAM" id="SSF53756">
    <property type="entry name" value="UDP-Glycosyltransferase/glycogen phosphorylase"/>
    <property type="match status" value="1"/>
</dbReference>
<keyword evidence="1 3" id="KW-0808">Transferase</keyword>
<evidence type="ECO:0000259" key="2">
    <source>
        <dbReference type="PROSITE" id="PS50112"/>
    </source>
</evidence>
<organism evidence="3 4">
    <name type="scientific">Suipraeoptans intestinalis</name>
    <dbReference type="NCBI Taxonomy" id="2606628"/>
    <lineage>
        <taxon>Bacteria</taxon>
        <taxon>Bacillati</taxon>
        <taxon>Bacillota</taxon>
        <taxon>Clostridia</taxon>
        <taxon>Lachnospirales</taxon>
        <taxon>Lachnospiraceae</taxon>
        <taxon>Suipraeoptans</taxon>
    </lineage>
</organism>
<dbReference type="RefSeq" id="WP_154475829.1">
    <property type="nucleotide sequence ID" value="NZ_VULY01000018.1"/>
</dbReference>
<dbReference type="PROSITE" id="PS50112">
    <property type="entry name" value="PAS"/>
    <property type="match status" value="1"/>
</dbReference>
<dbReference type="Proteomes" id="UP000434409">
    <property type="component" value="Unassembled WGS sequence"/>
</dbReference>
<comment type="caution">
    <text evidence="3">The sequence shown here is derived from an EMBL/GenBank/DDBJ whole genome shotgun (WGS) entry which is preliminary data.</text>
</comment>
<dbReference type="Gene3D" id="3.40.50.2000">
    <property type="entry name" value="Glycogen Phosphorylase B"/>
    <property type="match status" value="1"/>
</dbReference>
<dbReference type="InterPro" id="IPR000014">
    <property type="entry name" value="PAS"/>
</dbReference>